<feature type="chain" id="PRO_5045294391" evidence="2">
    <location>
        <begin position="40"/>
        <end position="108"/>
    </location>
</feature>
<dbReference type="EMBL" id="JBBUTG010000026">
    <property type="protein sequence ID" value="MEK8034272.1"/>
    <property type="molecule type" value="Genomic_DNA"/>
</dbReference>
<organism evidence="3 4">
    <name type="scientific">Ideonella lacteola</name>
    <dbReference type="NCBI Taxonomy" id="2984193"/>
    <lineage>
        <taxon>Bacteria</taxon>
        <taxon>Pseudomonadati</taxon>
        <taxon>Pseudomonadota</taxon>
        <taxon>Betaproteobacteria</taxon>
        <taxon>Burkholderiales</taxon>
        <taxon>Sphaerotilaceae</taxon>
        <taxon>Ideonella</taxon>
    </lineage>
</organism>
<dbReference type="RefSeq" id="WP_341428699.1">
    <property type="nucleotide sequence ID" value="NZ_JBBUTG010000026.1"/>
</dbReference>
<feature type="transmembrane region" description="Helical" evidence="1">
    <location>
        <begin position="55"/>
        <end position="73"/>
    </location>
</feature>
<dbReference type="Pfam" id="PF04956">
    <property type="entry name" value="TrbC"/>
    <property type="match status" value="1"/>
</dbReference>
<keyword evidence="1" id="KW-0812">Transmembrane</keyword>
<accession>A0ABU9BWB1</accession>
<evidence type="ECO:0000313" key="3">
    <source>
        <dbReference type="EMBL" id="MEK8034272.1"/>
    </source>
</evidence>
<feature type="transmembrane region" description="Helical" evidence="1">
    <location>
        <begin position="85"/>
        <end position="106"/>
    </location>
</feature>
<gene>
    <name evidence="3" type="ORF">AACH06_25885</name>
</gene>
<evidence type="ECO:0000313" key="4">
    <source>
        <dbReference type="Proteomes" id="UP001371218"/>
    </source>
</evidence>
<keyword evidence="1" id="KW-1133">Transmembrane helix</keyword>
<evidence type="ECO:0000256" key="2">
    <source>
        <dbReference type="SAM" id="SignalP"/>
    </source>
</evidence>
<comment type="caution">
    <text evidence="3">The sequence shown here is derived from an EMBL/GenBank/DDBJ whole genome shotgun (WGS) entry which is preliminary data.</text>
</comment>
<dbReference type="Proteomes" id="UP001371218">
    <property type="component" value="Unassembled WGS sequence"/>
</dbReference>
<sequence>MNTKHLKSALGNFNVTKSQALRMVAVTAFAVAAANPAFADALAPVVRSSTILRDTMVGICLLIMTGAWGFAGYRISFSGASVRDCAGPFIGGTIAGGAAAMAAAFIPT</sequence>
<keyword evidence="2" id="KW-0732">Signal</keyword>
<evidence type="ECO:0000256" key="1">
    <source>
        <dbReference type="SAM" id="Phobius"/>
    </source>
</evidence>
<reference evidence="3 4" key="1">
    <citation type="submission" date="2024-04" db="EMBL/GenBank/DDBJ databases">
        <title>Novel species of the genus Ideonella isolated from streams.</title>
        <authorList>
            <person name="Lu H."/>
        </authorList>
    </citation>
    <scope>NUCLEOTIDE SEQUENCE [LARGE SCALE GENOMIC DNA]</scope>
    <source>
        <strain evidence="3 4">DXS29W</strain>
    </source>
</reference>
<protein>
    <submittedName>
        <fullName evidence="3">TrbC/VirB2 family protein</fullName>
    </submittedName>
</protein>
<keyword evidence="4" id="KW-1185">Reference proteome</keyword>
<name>A0ABU9BWB1_9BURK</name>
<dbReference type="InterPro" id="IPR007039">
    <property type="entry name" value="TrbC/VirB2"/>
</dbReference>
<keyword evidence="1" id="KW-0472">Membrane</keyword>
<proteinExistence type="predicted"/>
<feature type="signal peptide" evidence="2">
    <location>
        <begin position="1"/>
        <end position="39"/>
    </location>
</feature>